<reference evidence="3" key="1">
    <citation type="submission" date="2019-03" db="UniProtKB">
        <authorList>
            <consortium name="Ensembl"/>
        </authorList>
    </citation>
    <scope>IDENTIFICATION</scope>
</reference>
<dbReference type="GO" id="GO:0051607">
    <property type="term" value="P:defense response to virus"/>
    <property type="evidence" value="ECO:0007669"/>
    <property type="project" value="TreeGrafter"/>
</dbReference>
<dbReference type="OMA" id="YVAPQER"/>
<protein>
    <recommendedName>
        <fullName evidence="4">Interferon-stimulated gene 20 kDa protein</fullName>
    </recommendedName>
</protein>
<evidence type="ECO:0000256" key="1">
    <source>
        <dbReference type="ARBA" id="ARBA00022722"/>
    </source>
</evidence>
<dbReference type="PANTHER" id="PTHR12801:SF59">
    <property type="entry name" value="INTERFERON-STIMULATED GENE 20 KDA PROTEIN"/>
    <property type="match status" value="1"/>
</dbReference>
<dbReference type="InterPro" id="IPR036397">
    <property type="entry name" value="RNaseH_sf"/>
</dbReference>
<dbReference type="Gene3D" id="3.30.420.10">
    <property type="entry name" value="Ribonuclease H-like superfamily/Ribonuclease H"/>
    <property type="match status" value="1"/>
</dbReference>
<dbReference type="Ensembl" id="ENSUMAT00000009788.1">
    <property type="protein sequence ID" value="ENSUMAP00000008188.1"/>
    <property type="gene ID" value="ENSUMAG00000006274.1"/>
</dbReference>
<dbReference type="GO" id="GO:0006401">
    <property type="term" value="P:RNA catabolic process"/>
    <property type="evidence" value="ECO:0007669"/>
    <property type="project" value="TreeGrafter"/>
</dbReference>
<keyword evidence="2" id="KW-0378">Hydrolase</keyword>
<dbReference type="InterPro" id="IPR012337">
    <property type="entry name" value="RNaseH-like_sf"/>
</dbReference>
<dbReference type="AlphaFoldDB" id="A0A452TJ46"/>
<sequence length="81" mass="8860">MASNLEVVAMDCEMVGLGPGRESGLARCSLVDVHGTVLYDEFIRPEGEITDYRTPVSGITPWHMEAARPFAVARREDSSCC</sequence>
<keyword evidence="1" id="KW-0540">Nuclease</keyword>
<dbReference type="GeneTree" id="ENSGT00940000160781"/>
<dbReference type="PANTHER" id="PTHR12801">
    <property type="entry name" value="RNA EXONUCLEASE REXO1 / RECO3 FAMILY MEMBER-RELATED"/>
    <property type="match status" value="1"/>
</dbReference>
<dbReference type="GO" id="GO:0045071">
    <property type="term" value="P:negative regulation of viral genome replication"/>
    <property type="evidence" value="ECO:0007669"/>
    <property type="project" value="TreeGrafter"/>
</dbReference>
<accession>A0A452TJ46</accession>
<dbReference type="GO" id="GO:0006308">
    <property type="term" value="P:DNA catabolic process"/>
    <property type="evidence" value="ECO:0007669"/>
    <property type="project" value="TreeGrafter"/>
</dbReference>
<name>A0A452TJ46_URSMA</name>
<dbReference type="InterPro" id="IPR047021">
    <property type="entry name" value="REXO1/3/4-like"/>
</dbReference>
<dbReference type="GO" id="GO:0005634">
    <property type="term" value="C:nucleus"/>
    <property type="evidence" value="ECO:0007669"/>
    <property type="project" value="TreeGrafter"/>
</dbReference>
<evidence type="ECO:0008006" key="4">
    <source>
        <dbReference type="Google" id="ProtNLM"/>
    </source>
</evidence>
<dbReference type="GO" id="GO:0004527">
    <property type="term" value="F:exonuclease activity"/>
    <property type="evidence" value="ECO:0007669"/>
    <property type="project" value="InterPro"/>
</dbReference>
<dbReference type="SUPFAM" id="SSF53098">
    <property type="entry name" value="Ribonuclease H-like"/>
    <property type="match status" value="1"/>
</dbReference>
<evidence type="ECO:0000256" key="2">
    <source>
        <dbReference type="ARBA" id="ARBA00022801"/>
    </source>
</evidence>
<dbReference type="GO" id="GO:0003676">
    <property type="term" value="F:nucleic acid binding"/>
    <property type="evidence" value="ECO:0007669"/>
    <property type="project" value="InterPro"/>
</dbReference>
<evidence type="ECO:0000313" key="3">
    <source>
        <dbReference type="Ensembl" id="ENSUMAP00000008188"/>
    </source>
</evidence>
<proteinExistence type="predicted"/>
<organism evidence="3">
    <name type="scientific">Ursus maritimus</name>
    <name type="common">Polar bear</name>
    <name type="synonym">Thalarctos maritimus</name>
    <dbReference type="NCBI Taxonomy" id="29073"/>
    <lineage>
        <taxon>Eukaryota</taxon>
        <taxon>Metazoa</taxon>
        <taxon>Chordata</taxon>
        <taxon>Craniata</taxon>
        <taxon>Vertebrata</taxon>
        <taxon>Euteleostomi</taxon>
        <taxon>Mammalia</taxon>
        <taxon>Eutheria</taxon>
        <taxon>Laurasiatheria</taxon>
        <taxon>Carnivora</taxon>
        <taxon>Caniformia</taxon>
        <taxon>Ursidae</taxon>
        <taxon>Ursus</taxon>
    </lineage>
</organism>